<dbReference type="Proteomes" id="UP000594638">
    <property type="component" value="Unassembled WGS sequence"/>
</dbReference>
<protein>
    <recommendedName>
        <fullName evidence="3">TraB domain-containing protein</fullName>
    </recommendedName>
</protein>
<accession>A0A8S0R6Z0</accession>
<sequence>MRISTSPFSIPLTQYSKLHFPIKTHLPKLKPVCRASVIPPPADFDFKNEILKTSTSTIAETHPELLDLARNGSLVLINRSQYGPVPPWRSEFVEPEAIWLIGTTHISQESASDVLRVIHALRPDNVVVELCRSRQVLGFCLFAF</sequence>
<organism evidence="1 2">
    <name type="scientific">Olea europaea subsp. europaea</name>
    <dbReference type="NCBI Taxonomy" id="158383"/>
    <lineage>
        <taxon>Eukaryota</taxon>
        <taxon>Viridiplantae</taxon>
        <taxon>Streptophyta</taxon>
        <taxon>Embryophyta</taxon>
        <taxon>Tracheophyta</taxon>
        <taxon>Spermatophyta</taxon>
        <taxon>Magnoliopsida</taxon>
        <taxon>eudicotyledons</taxon>
        <taxon>Gunneridae</taxon>
        <taxon>Pentapetalae</taxon>
        <taxon>asterids</taxon>
        <taxon>lamiids</taxon>
        <taxon>Lamiales</taxon>
        <taxon>Oleaceae</taxon>
        <taxon>Oleeae</taxon>
        <taxon>Olea</taxon>
    </lineage>
</organism>
<dbReference type="PANTHER" id="PTHR21530:SF0">
    <property type="entry name" value="TRAB FAMILY PROTEIN"/>
    <property type="match status" value="1"/>
</dbReference>
<name>A0A8S0R6Z0_OLEEU</name>
<evidence type="ECO:0000313" key="1">
    <source>
        <dbReference type="EMBL" id="CAA2974934.1"/>
    </source>
</evidence>
<dbReference type="AlphaFoldDB" id="A0A8S0R6Z0"/>
<proteinExistence type="predicted"/>
<dbReference type="InterPro" id="IPR046345">
    <property type="entry name" value="TraB_PrgY-like"/>
</dbReference>
<comment type="caution">
    <text evidence="1">The sequence shown here is derived from an EMBL/GenBank/DDBJ whole genome shotgun (WGS) entry which is preliminary data.</text>
</comment>
<reference evidence="1 2" key="1">
    <citation type="submission" date="2019-12" db="EMBL/GenBank/DDBJ databases">
        <authorList>
            <person name="Alioto T."/>
            <person name="Alioto T."/>
            <person name="Gomez Garrido J."/>
        </authorList>
    </citation>
    <scope>NUCLEOTIDE SEQUENCE [LARGE SCALE GENOMIC DNA]</scope>
</reference>
<dbReference type="OrthoDB" id="48306at2759"/>
<keyword evidence="2" id="KW-1185">Reference proteome</keyword>
<dbReference type="PANTHER" id="PTHR21530">
    <property type="entry name" value="PHEROMONE SHUTDOWN PROTEIN"/>
    <property type="match status" value="1"/>
</dbReference>
<dbReference type="EMBL" id="CACTIH010002212">
    <property type="protein sequence ID" value="CAA2974934.1"/>
    <property type="molecule type" value="Genomic_DNA"/>
</dbReference>
<gene>
    <name evidence="1" type="ORF">OLEA9_A101505</name>
</gene>
<dbReference type="Gramene" id="OE9A101505T1">
    <property type="protein sequence ID" value="OE9A101505C1"/>
    <property type="gene ID" value="OE9A101505"/>
</dbReference>
<evidence type="ECO:0008006" key="3">
    <source>
        <dbReference type="Google" id="ProtNLM"/>
    </source>
</evidence>
<evidence type="ECO:0000313" key="2">
    <source>
        <dbReference type="Proteomes" id="UP000594638"/>
    </source>
</evidence>